<dbReference type="PROSITE" id="PS51081">
    <property type="entry name" value="ZF_SIAH"/>
    <property type="match status" value="1"/>
</dbReference>
<dbReference type="PANTHER" id="PTHR46632:SF11">
    <property type="entry name" value="E3 UBIQUITIN-PROTEIN LIGASE SINA-LIKE 1-RELATED"/>
    <property type="match status" value="1"/>
</dbReference>
<evidence type="ECO:0000259" key="14">
    <source>
        <dbReference type="PROSITE" id="PS51081"/>
    </source>
</evidence>
<dbReference type="CDD" id="cd16571">
    <property type="entry name" value="RING-HC_SIAHs"/>
    <property type="match status" value="1"/>
</dbReference>
<evidence type="ECO:0000256" key="4">
    <source>
        <dbReference type="ARBA" id="ARBA00012483"/>
    </source>
</evidence>
<dbReference type="InterPro" id="IPR001841">
    <property type="entry name" value="Znf_RING"/>
</dbReference>
<keyword evidence="5" id="KW-0808">Transferase</keyword>
<dbReference type="eggNOG" id="KOG3002">
    <property type="taxonomic scope" value="Eukaryota"/>
</dbReference>
<proteinExistence type="inferred from homology"/>
<keyword evidence="16" id="KW-1185">Reference proteome</keyword>
<evidence type="ECO:0000313" key="16">
    <source>
        <dbReference type="Proteomes" id="UP000029121"/>
    </source>
</evidence>
<evidence type="ECO:0000256" key="8">
    <source>
        <dbReference type="ARBA" id="ARBA00022786"/>
    </source>
</evidence>
<dbReference type="SUPFAM" id="SSF57850">
    <property type="entry name" value="RING/U-box"/>
    <property type="match status" value="1"/>
</dbReference>
<feature type="region of interest" description="Disordered" evidence="12">
    <location>
        <begin position="265"/>
        <end position="294"/>
    </location>
</feature>
<dbReference type="InterPro" id="IPR044286">
    <property type="entry name" value="SINL_plant"/>
</dbReference>
<sequence>MENPGRTTSGDDMSARTGMLSDLDLLECPICCNQLASPIFQCMNGHIICSGCKIKVKNKCPSCSKFIGNNRSRITERLLEAVFFPCRNAGYGCTKKLSYGKELVDHEKECNDTVCYCPEPYCPFAGFDKSLYHHFNVCHKDCTYASRLRSGQHVDVYVQVNINQAMIVLQEDHHGPLVILQSFRKADGLAVIVNLLAPSAPGDVKLGCNLFYRRGQVKFMYDSDEMNRIQKVSFEAPRSNYLSIPYEVLDESFVFMKMEIRIRESRYEEEEDDEDEDEYEDEDEDEDEDEYAEE</sequence>
<keyword evidence="8" id="KW-0833">Ubl conjugation pathway</keyword>
<dbReference type="OrthoDB" id="4788989at2759"/>
<dbReference type="GO" id="GO:0061630">
    <property type="term" value="F:ubiquitin protein ligase activity"/>
    <property type="evidence" value="ECO:0007669"/>
    <property type="project" value="UniProtKB-EC"/>
</dbReference>
<dbReference type="EC" id="2.3.2.27" evidence="4"/>
<dbReference type="UniPathway" id="UPA00143"/>
<feature type="domain" description="RING-type" evidence="13">
    <location>
        <begin position="28"/>
        <end position="64"/>
    </location>
</feature>
<dbReference type="InterPro" id="IPR013010">
    <property type="entry name" value="Znf_SIAH"/>
</dbReference>
<dbReference type="PROSITE" id="PS50089">
    <property type="entry name" value="ZF_RING_2"/>
    <property type="match status" value="1"/>
</dbReference>
<evidence type="ECO:0000256" key="1">
    <source>
        <dbReference type="ARBA" id="ARBA00000900"/>
    </source>
</evidence>
<gene>
    <name evidence="15" type="ORF">CARUB_v10021270mg</name>
</gene>
<feature type="compositionally biased region" description="Acidic residues" evidence="12">
    <location>
        <begin position="267"/>
        <end position="294"/>
    </location>
</feature>
<dbReference type="EMBL" id="KB870806">
    <property type="protein sequence ID" value="EOA33794.1"/>
    <property type="molecule type" value="Genomic_DNA"/>
</dbReference>
<evidence type="ECO:0000256" key="9">
    <source>
        <dbReference type="ARBA" id="ARBA00022833"/>
    </source>
</evidence>
<keyword evidence="6" id="KW-0479">Metal-binding</keyword>
<evidence type="ECO:0000256" key="5">
    <source>
        <dbReference type="ARBA" id="ARBA00022679"/>
    </source>
</evidence>
<dbReference type="InterPro" id="IPR049548">
    <property type="entry name" value="Sina-like_RING"/>
</dbReference>
<evidence type="ECO:0000256" key="3">
    <source>
        <dbReference type="ARBA" id="ARBA00009119"/>
    </source>
</evidence>
<evidence type="ECO:0000259" key="13">
    <source>
        <dbReference type="PROSITE" id="PS50089"/>
    </source>
</evidence>
<dbReference type="KEGG" id="crb:17894435"/>
<protein>
    <recommendedName>
        <fullName evidence="4">RING-type E3 ubiquitin transferase</fullName>
        <ecNumber evidence="4">2.3.2.27</ecNumber>
    </recommendedName>
</protein>
<evidence type="ECO:0000256" key="11">
    <source>
        <dbReference type="PROSITE-ProRule" id="PRU00455"/>
    </source>
</evidence>
<evidence type="ECO:0000256" key="2">
    <source>
        <dbReference type="ARBA" id="ARBA00004906"/>
    </source>
</evidence>
<organism evidence="15 16">
    <name type="scientific">Capsella rubella</name>
    <dbReference type="NCBI Taxonomy" id="81985"/>
    <lineage>
        <taxon>Eukaryota</taxon>
        <taxon>Viridiplantae</taxon>
        <taxon>Streptophyta</taxon>
        <taxon>Embryophyta</taxon>
        <taxon>Tracheophyta</taxon>
        <taxon>Spermatophyta</taxon>
        <taxon>Magnoliopsida</taxon>
        <taxon>eudicotyledons</taxon>
        <taxon>Gunneridae</taxon>
        <taxon>Pentapetalae</taxon>
        <taxon>rosids</taxon>
        <taxon>malvids</taxon>
        <taxon>Brassicales</taxon>
        <taxon>Brassicaceae</taxon>
        <taxon>Camelineae</taxon>
        <taxon>Capsella</taxon>
    </lineage>
</organism>
<keyword evidence="7 11" id="KW-0863">Zinc-finger</keyword>
<dbReference type="GO" id="GO:0008270">
    <property type="term" value="F:zinc ion binding"/>
    <property type="evidence" value="ECO:0007669"/>
    <property type="project" value="UniProtKB-KW"/>
</dbReference>
<dbReference type="Pfam" id="PF21362">
    <property type="entry name" value="Sina_RING"/>
    <property type="match status" value="1"/>
</dbReference>
<evidence type="ECO:0000256" key="10">
    <source>
        <dbReference type="ARBA" id="ARBA00024004"/>
    </source>
</evidence>
<dbReference type="Gene3D" id="3.30.40.10">
    <property type="entry name" value="Zinc/RING finger domain, C3HC4 (zinc finger)"/>
    <property type="match status" value="2"/>
</dbReference>
<dbReference type="Pfam" id="PF21361">
    <property type="entry name" value="Sina_ZnF"/>
    <property type="match status" value="1"/>
</dbReference>
<dbReference type="PANTHER" id="PTHR46632">
    <property type="entry name" value="E3 UBIQUITIN-PROTEIN LIGASE SINA-LIKE 4"/>
    <property type="match status" value="1"/>
</dbReference>
<comment type="pathway">
    <text evidence="2">Protein modification; protein ubiquitination.</text>
</comment>
<dbReference type="AlphaFoldDB" id="R0HVB2"/>
<comment type="catalytic activity">
    <reaction evidence="1">
        <text>S-ubiquitinyl-[E2 ubiquitin-conjugating enzyme]-L-cysteine + [acceptor protein]-L-lysine = [E2 ubiquitin-conjugating enzyme]-L-cysteine + N(6)-ubiquitinyl-[acceptor protein]-L-lysine.</text>
        <dbReference type="EC" id="2.3.2.27"/>
    </reaction>
</comment>
<dbReference type="InterPro" id="IPR013083">
    <property type="entry name" value="Znf_RING/FYVE/PHD"/>
</dbReference>
<name>R0HVB2_9BRAS</name>
<dbReference type="GO" id="GO:0016567">
    <property type="term" value="P:protein ubiquitination"/>
    <property type="evidence" value="ECO:0007669"/>
    <property type="project" value="UniProtKB-UniPathway"/>
</dbReference>
<keyword evidence="9" id="KW-0862">Zinc</keyword>
<evidence type="ECO:0000256" key="7">
    <source>
        <dbReference type="ARBA" id="ARBA00022771"/>
    </source>
</evidence>
<comment type="function">
    <text evidence="10">E3 ubiquitin-protein ligase that mediates ubiquitination and subsequent proteasomal degradation of target proteins. E3 ubiquitin ligases accept ubiquitin from an E2 ubiquitin-conjugating enzyme in the form of a thioester and then directly transfers the ubiquitin to targeted substrates. It probably triggers the ubiquitin-mediated degradation of different substrates.</text>
</comment>
<accession>R0HVB2</accession>
<dbReference type="Proteomes" id="UP000029121">
    <property type="component" value="Unassembled WGS sequence"/>
</dbReference>
<evidence type="ECO:0000313" key="15">
    <source>
        <dbReference type="EMBL" id="EOA33794.1"/>
    </source>
</evidence>
<dbReference type="SUPFAM" id="SSF49599">
    <property type="entry name" value="TRAF domain-like"/>
    <property type="match status" value="1"/>
</dbReference>
<evidence type="ECO:0000256" key="12">
    <source>
        <dbReference type="SAM" id="MobiDB-lite"/>
    </source>
</evidence>
<feature type="domain" description="SIAH-type" evidence="14">
    <location>
        <begin position="81"/>
        <end position="140"/>
    </location>
</feature>
<evidence type="ECO:0000256" key="6">
    <source>
        <dbReference type="ARBA" id="ARBA00022723"/>
    </source>
</evidence>
<reference evidence="16" key="1">
    <citation type="journal article" date="2013" name="Nat. Genet.">
        <title>The Capsella rubella genome and the genomic consequences of rapid mating system evolution.</title>
        <authorList>
            <person name="Slotte T."/>
            <person name="Hazzouri K.M."/>
            <person name="Agren J.A."/>
            <person name="Koenig D."/>
            <person name="Maumus F."/>
            <person name="Guo Y.L."/>
            <person name="Steige K."/>
            <person name="Platts A.E."/>
            <person name="Escobar J.S."/>
            <person name="Newman L.K."/>
            <person name="Wang W."/>
            <person name="Mandakova T."/>
            <person name="Vello E."/>
            <person name="Smith L.M."/>
            <person name="Henz S.R."/>
            <person name="Steffen J."/>
            <person name="Takuno S."/>
            <person name="Brandvain Y."/>
            <person name="Coop G."/>
            <person name="Andolfatto P."/>
            <person name="Hu T.T."/>
            <person name="Blanchette M."/>
            <person name="Clark R.M."/>
            <person name="Quesneville H."/>
            <person name="Nordborg M."/>
            <person name="Gaut B.S."/>
            <person name="Lysak M.A."/>
            <person name="Jenkins J."/>
            <person name="Grimwood J."/>
            <person name="Chapman J."/>
            <person name="Prochnik S."/>
            <person name="Shu S."/>
            <person name="Rokhsar D."/>
            <person name="Schmutz J."/>
            <person name="Weigel D."/>
            <person name="Wright S.I."/>
        </authorList>
    </citation>
    <scope>NUCLEOTIDE SEQUENCE [LARGE SCALE GENOMIC DNA]</scope>
    <source>
        <strain evidence="16">cv. Monte Gargano</strain>
    </source>
</reference>
<comment type="similarity">
    <text evidence="3">Belongs to the SINA (Seven in absentia) family.</text>
</comment>